<dbReference type="PROSITE" id="PS50268">
    <property type="entry name" value="CADHERIN_2"/>
    <property type="match status" value="1"/>
</dbReference>
<evidence type="ECO:0000259" key="4">
    <source>
        <dbReference type="PROSITE" id="PS50268"/>
    </source>
</evidence>
<dbReference type="Gene3D" id="2.60.40.60">
    <property type="entry name" value="Cadherins"/>
    <property type="match status" value="1"/>
</dbReference>
<comment type="caution">
    <text evidence="5">The sequence shown here is derived from an EMBL/GenBank/DDBJ whole genome shotgun (WGS) entry which is preliminary data.</text>
</comment>
<dbReference type="GO" id="GO:0007156">
    <property type="term" value="P:homophilic cell adhesion via plasma membrane adhesion molecules"/>
    <property type="evidence" value="ECO:0007669"/>
    <property type="project" value="InterPro"/>
</dbReference>
<dbReference type="AlphaFoldDB" id="A0AAW1BUD2"/>
<keyword evidence="2" id="KW-0472">Membrane</keyword>
<dbReference type="InterPro" id="IPR015919">
    <property type="entry name" value="Cadherin-like_sf"/>
</dbReference>
<reference evidence="5 6" key="1">
    <citation type="journal article" date="2024" name="Proc. Natl. Acad. Sci. U.S.A.">
        <title>The genetic regulatory architecture and epigenomic basis for age-related changes in rattlesnake venom.</title>
        <authorList>
            <person name="Hogan M.P."/>
            <person name="Holding M.L."/>
            <person name="Nystrom G.S."/>
            <person name="Colston T.J."/>
            <person name="Bartlett D.A."/>
            <person name="Mason A.J."/>
            <person name="Ellsworth S.A."/>
            <person name="Rautsaw R.M."/>
            <person name="Lawrence K.C."/>
            <person name="Strickland J.L."/>
            <person name="He B."/>
            <person name="Fraser P."/>
            <person name="Margres M.J."/>
            <person name="Gilbert D.M."/>
            <person name="Gibbs H.L."/>
            <person name="Parkinson C.L."/>
            <person name="Rokyta D.R."/>
        </authorList>
    </citation>
    <scope>NUCLEOTIDE SEQUENCE [LARGE SCALE GENOMIC DNA]</scope>
    <source>
        <strain evidence="5">DRR0105</strain>
    </source>
</reference>
<dbReference type="InterPro" id="IPR002126">
    <property type="entry name" value="Cadherin-like_dom"/>
</dbReference>
<dbReference type="GO" id="GO:0005509">
    <property type="term" value="F:calcium ion binding"/>
    <property type="evidence" value="ECO:0007669"/>
    <property type="project" value="UniProtKB-UniRule"/>
</dbReference>
<sequence>MPTPAQSGQLQLTAALLSGPPRYALERPEDTEQIFDIDAKTGAILTRQALDRETAGWHNITVLAMEAEAVGKRGGGRGLPGGRGAEEGLEEGVELSKGLFVFPGWVWSGLVEAQGLPRGAWGCKAAPDASRSSWSPISGASVGARFMQQVKLAYRVKMALQLA</sequence>
<evidence type="ECO:0000256" key="1">
    <source>
        <dbReference type="ARBA" id="ARBA00004370"/>
    </source>
</evidence>
<feature type="domain" description="Cadherin" evidence="4">
    <location>
        <begin position="22"/>
        <end position="66"/>
    </location>
</feature>
<keyword evidence="6" id="KW-1185">Reference proteome</keyword>
<comment type="subcellular location">
    <subcellularLocation>
        <location evidence="1">Membrane</location>
    </subcellularLocation>
</comment>
<keyword evidence="3" id="KW-0106">Calcium</keyword>
<dbReference type="CDD" id="cd11304">
    <property type="entry name" value="Cadherin_repeat"/>
    <property type="match status" value="1"/>
</dbReference>
<proteinExistence type="predicted"/>
<evidence type="ECO:0000256" key="2">
    <source>
        <dbReference type="ARBA" id="ARBA00023136"/>
    </source>
</evidence>
<name>A0AAW1BUD2_CROAD</name>
<dbReference type="Proteomes" id="UP001474421">
    <property type="component" value="Unassembled WGS sequence"/>
</dbReference>
<accession>A0AAW1BUD2</accession>
<evidence type="ECO:0000313" key="5">
    <source>
        <dbReference type="EMBL" id="KAK9405093.1"/>
    </source>
</evidence>
<organism evidence="5 6">
    <name type="scientific">Crotalus adamanteus</name>
    <name type="common">Eastern diamondback rattlesnake</name>
    <dbReference type="NCBI Taxonomy" id="8729"/>
    <lineage>
        <taxon>Eukaryota</taxon>
        <taxon>Metazoa</taxon>
        <taxon>Chordata</taxon>
        <taxon>Craniata</taxon>
        <taxon>Vertebrata</taxon>
        <taxon>Euteleostomi</taxon>
        <taxon>Lepidosauria</taxon>
        <taxon>Squamata</taxon>
        <taxon>Bifurcata</taxon>
        <taxon>Unidentata</taxon>
        <taxon>Episquamata</taxon>
        <taxon>Toxicofera</taxon>
        <taxon>Serpentes</taxon>
        <taxon>Colubroidea</taxon>
        <taxon>Viperidae</taxon>
        <taxon>Crotalinae</taxon>
        <taxon>Crotalus</taxon>
    </lineage>
</organism>
<dbReference type="SUPFAM" id="SSF49313">
    <property type="entry name" value="Cadherin-like"/>
    <property type="match status" value="1"/>
</dbReference>
<dbReference type="GO" id="GO:0016020">
    <property type="term" value="C:membrane"/>
    <property type="evidence" value="ECO:0007669"/>
    <property type="project" value="UniProtKB-SubCell"/>
</dbReference>
<evidence type="ECO:0000256" key="3">
    <source>
        <dbReference type="PROSITE-ProRule" id="PRU00043"/>
    </source>
</evidence>
<dbReference type="EMBL" id="JAOTOJ010000003">
    <property type="protein sequence ID" value="KAK9405093.1"/>
    <property type="molecule type" value="Genomic_DNA"/>
</dbReference>
<dbReference type="Pfam" id="PF00028">
    <property type="entry name" value="Cadherin"/>
    <property type="match status" value="1"/>
</dbReference>
<protein>
    <submittedName>
        <fullName evidence="5">Cadherin-22</fullName>
    </submittedName>
</protein>
<evidence type="ECO:0000313" key="6">
    <source>
        <dbReference type="Proteomes" id="UP001474421"/>
    </source>
</evidence>
<gene>
    <name evidence="5" type="ORF">NXF25_009920</name>
</gene>